<dbReference type="CDD" id="cd00033">
    <property type="entry name" value="CCP"/>
    <property type="match status" value="2"/>
</dbReference>
<dbReference type="InterPro" id="IPR018097">
    <property type="entry name" value="EGF_Ca-bd_CS"/>
</dbReference>
<sequence length="782" mass="84744">MVTYLKLVIFETVDECKGKTPGKQKSGGFGKVQQSTRTLAKPVCQGYLWVTGGEAFWQTSNANYVHIKDVYQSENNGTVKVTGVTNVAGTDRDECALANGGCEHSCSNADGSYTCSCNSGFKLNANGLTCEDIDECKDGSAMCDPESTICVNLVPSYKCICKIGYTTMYYSDSTPDAYNCKAKTCPALIEVPGTSVSPSSCLQDEGSFFGDVCTFSCKPGYELPSRLNTLSCLSTGSWNGSVVNCRRISCPRLAPPSNGDVVPETCKADGHIYNETCHYTCSSGYQLSGVTKTTCQSDGQWDEEEGPTCQKVFLDPWITCPDNVVVTLSPGANTSDVSALLESPLSNQPAERITVKPLQYRNSKIFPAGSTTLTYTAKNQNGKRAKCKVAVIVQDKEKPAFSTCPRNIYVTTTENFKVVHWTPPTFTDNVRVIRVTSRKNPGDVFHLFSTIVSYTAYDQAKNTETCSFTVNVKKLGCDLSPSPPENGALTCSNYGGSSFCTLSCNANKKLFKNVYYIHCEKGSSPKWSEIPDCVDYLNPEADGSCEISYVKQGSLNGAFAEDICVKCPKGMYYNITTKTCKNCATGYISSQEGSLECEACPEISSTLVEGSKKCTAQCLAGHFSNSGFDLPSNLDPCELCPKNTFQNKVGQTSCEKCPYGTTTTSTGSTSLVDCGGVPVVSRFEPNPSNATENQATQFECYGHGLPPPTFTIRKVMPAQEGFGGPVKQEYISGPEGKRIGLRFIITRVTQYDKGAYECKVENNFGTDRKYLHVNVALDFNNG</sequence>
<proteinExistence type="predicted"/>
<gene>
    <name evidence="10" type="ORF">PEVE_00020351</name>
</gene>
<dbReference type="InterPro" id="IPR026823">
    <property type="entry name" value="cEGF"/>
</dbReference>
<dbReference type="PANTHER" id="PTHR46343:SF2">
    <property type="entry name" value="SUSHI_VON WILLEBRAND FACTOR TYPE A_EGF_PENTRAXIN DOMAIN-CONTAINING 1"/>
    <property type="match status" value="1"/>
</dbReference>
<keyword evidence="2" id="KW-0677">Repeat</keyword>
<dbReference type="InterPro" id="IPR000152">
    <property type="entry name" value="EGF-type_Asp/Asn_hydroxyl_site"/>
</dbReference>
<accession>A0ABN8M2W9</accession>
<dbReference type="Pfam" id="PF12662">
    <property type="entry name" value="cEGF"/>
    <property type="match status" value="1"/>
</dbReference>
<evidence type="ECO:0000256" key="3">
    <source>
        <dbReference type="ARBA" id="ARBA00023157"/>
    </source>
</evidence>
<evidence type="ECO:0000259" key="8">
    <source>
        <dbReference type="PROSITE" id="PS50835"/>
    </source>
</evidence>
<evidence type="ECO:0000313" key="11">
    <source>
        <dbReference type="Proteomes" id="UP001159427"/>
    </source>
</evidence>
<dbReference type="EMBL" id="CALNXI010000273">
    <property type="protein sequence ID" value="CAH3023757.1"/>
    <property type="molecule type" value="Genomic_DNA"/>
</dbReference>
<dbReference type="SUPFAM" id="SSF57196">
    <property type="entry name" value="EGF/Laminin"/>
    <property type="match status" value="2"/>
</dbReference>
<evidence type="ECO:0000313" key="10">
    <source>
        <dbReference type="EMBL" id="CAH3023757.1"/>
    </source>
</evidence>
<feature type="domain" description="EGF-like" evidence="6">
    <location>
        <begin position="91"/>
        <end position="131"/>
    </location>
</feature>
<dbReference type="PROSITE" id="PS50923">
    <property type="entry name" value="SUSHI"/>
    <property type="match status" value="2"/>
</dbReference>
<evidence type="ECO:0000259" key="9">
    <source>
        <dbReference type="PROSITE" id="PS50923"/>
    </source>
</evidence>
<dbReference type="SUPFAM" id="SSF48726">
    <property type="entry name" value="Immunoglobulin"/>
    <property type="match status" value="1"/>
</dbReference>
<dbReference type="InterPro" id="IPR013783">
    <property type="entry name" value="Ig-like_fold"/>
</dbReference>
<organism evidence="10 11">
    <name type="scientific">Porites evermanni</name>
    <dbReference type="NCBI Taxonomy" id="104178"/>
    <lineage>
        <taxon>Eukaryota</taxon>
        <taxon>Metazoa</taxon>
        <taxon>Cnidaria</taxon>
        <taxon>Anthozoa</taxon>
        <taxon>Hexacorallia</taxon>
        <taxon>Scleractinia</taxon>
        <taxon>Fungiina</taxon>
        <taxon>Poritidae</taxon>
        <taxon>Porites</taxon>
    </lineage>
</organism>
<dbReference type="InterPro" id="IPR035976">
    <property type="entry name" value="Sushi/SCR/CCP_sf"/>
</dbReference>
<dbReference type="InterPro" id="IPR001881">
    <property type="entry name" value="EGF-like_Ca-bd_dom"/>
</dbReference>
<dbReference type="InterPro" id="IPR043555">
    <property type="entry name" value="SRPX-like"/>
</dbReference>
<evidence type="ECO:0000256" key="1">
    <source>
        <dbReference type="ARBA" id="ARBA00022536"/>
    </source>
</evidence>
<dbReference type="InterPro" id="IPR007110">
    <property type="entry name" value="Ig-like_dom"/>
</dbReference>
<feature type="domain" description="Ig-like" evidence="8">
    <location>
        <begin position="678"/>
        <end position="776"/>
    </location>
</feature>
<keyword evidence="11" id="KW-1185">Reference proteome</keyword>
<feature type="domain" description="Sushi" evidence="9">
    <location>
        <begin position="248"/>
        <end position="311"/>
    </location>
</feature>
<evidence type="ECO:0000259" key="6">
    <source>
        <dbReference type="PROSITE" id="PS50026"/>
    </source>
</evidence>
<feature type="domain" description="Sushi" evidence="9">
    <location>
        <begin position="183"/>
        <end position="247"/>
    </location>
</feature>
<dbReference type="Pfam" id="PF00084">
    <property type="entry name" value="Sushi"/>
    <property type="match status" value="2"/>
</dbReference>
<dbReference type="InterPro" id="IPR009030">
    <property type="entry name" value="Growth_fac_rcpt_cys_sf"/>
</dbReference>
<evidence type="ECO:0000256" key="4">
    <source>
        <dbReference type="PROSITE-ProRule" id="PRU00076"/>
    </source>
</evidence>
<dbReference type="Proteomes" id="UP001159427">
    <property type="component" value="Unassembled WGS sequence"/>
</dbReference>
<dbReference type="Gene3D" id="2.10.50.10">
    <property type="entry name" value="Tumor Necrosis Factor Receptor, subunit A, domain 2"/>
    <property type="match status" value="2"/>
</dbReference>
<dbReference type="PROSITE" id="PS01187">
    <property type="entry name" value="EGF_CA"/>
    <property type="match status" value="1"/>
</dbReference>
<reference evidence="10 11" key="1">
    <citation type="submission" date="2022-05" db="EMBL/GenBank/DDBJ databases">
        <authorList>
            <consortium name="Genoscope - CEA"/>
            <person name="William W."/>
        </authorList>
    </citation>
    <scope>NUCLEOTIDE SEQUENCE [LARGE SCALE GENOMIC DNA]</scope>
</reference>
<dbReference type="Gene3D" id="2.10.70.10">
    <property type="entry name" value="Complement Module, domain 1"/>
    <property type="match status" value="2"/>
</dbReference>
<evidence type="ECO:0000256" key="2">
    <source>
        <dbReference type="ARBA" id="ARBA00022737"/>
    </source>
</evidence>
<dbReference type="Pfam" id="PF13895">
    <property type="entry name" value="Ig_2"/>
    <property type="match status" value="1"/>
</dbReference>
<dbReference type="PROSITE" id="PS50825">
    <property type="entry name" value="HYR"/>
    <property type="match status" value="1"/>
</dbReference>
<dbReference type="SMART" id="SM00181">
    <property type="entry name" value="EGF"/>
    <property type="match status" value="2"/>
</dbReference>
<dbReference type="PANTHER" id="PTHR46343">
    <property type="entry name" value="HYR DOMAIN-CONTAINING PROTEIN"/>
    <property type="match status" value="1"/>
</dbReference>
<dbReference type="PROSITE" id="PS50835">
    <property type="entry name" value="IG_LIKE"/>
    <property type="match status" value="1"/>
</dbReference>
<keyword evidence="1 4" id="KW-0245">EGF-like domain</keyword>
<dbReference type="Pfam" id="PF07699">
    <property type="entry name" value="Ephrin_rec_like"/>
    <property type="match status" value="2"/>
</dbReference>
<dbReference type="PROSITE" id="PS00010">
    <property type="entry name" value="ASX_HYDROXYL"/>
    <property type="match status" value="2"/>
</dbReference>
<evidence type="ECO:0000259" key="7">
    <source>
        <dbReference type="PROSITE" id="PS50825"/>
    </source>
</evidence>
<dbReference type="InterPro" id="IPR000436">
    <property type="entry name" value="Sushi_SCR_CCP_dom"/>
</dbReference>
<dbReference type="PROSITE" id="PS50026">
    <property type="entry name" value="EGF_3"/>
    <property type="match status" value="1"/>
</dbReference>
<dbReference type="InterPro" id="IPR000742">
    <property type="entry name" value="EGF"/>
</dbReference>
<dbReference type="InterPro" id="IPR011641">
    <property type="entry name" value="Tyr-kin_ephrin_A/B_rcpt-like"/>
</dbReference>
<name>A0ABN8M2W9_9CNID</name>
<evidence type="ECO:0000256" key="5">
    <source>
        <dbReference type="PROSITE-ProRule" id="PRU00302"/>
    </source>
</evidence>
<dbReference type="Gene3D" id="2.60.40.10">
    <property type="entry name" value="Immunoglobulins"/>
    <property type="match status" value="1"/>
</dbReference>
<keyword evidence="5" id="KW-0768">Sushi</keyword>
<dbReference type="SMART" id="SM01411">
    <property type="entry name" value="Ephrin_rec_like"/>
    <property type="match status" value="2"/>
</dbReference>
<dbReference type="Gene3D" id="2.10.25.10">
    <property type="entry name" value="Laminin"/>
    <property type="match status" value="2"/>
</dbReference>
<dbReference type="SMART" id="SM00179">
    <property type="entry name" value="EGF_CA"/>
    <property type="match status" value="2"/>
</dbReference>
<feature type="domain" description="HYR" evidence="7">
    <location>
        <begin position="394"/>
        <end position="474"/>
    </location>
</feature>
<dbReference type="Pfam" id="PF02494">
    <property type="entry name" value="HYR"/>
    <property type="match status" value="2"/>
</dbReference>
<comment type="caution">
    <text evidence="10">The sequence shown here is derived from an EMBL/GenBank/DDBJ whole genome shotgun (WGS) entry which is preliminary data.</text>
</comment>
<comment type="caution">
    <text evidence="4">Lacks conserved residue(s) required for the propagation of feature annotation.</text>
</comment>
<dbReference type="SUPFAM" id="SSF57184">
    <property type="entry name" value="Growth factor receptor domain"/>
    <property type="match status" value="1"/>
</dbReference>
<dbReference type="CDD" id="cd00054">
    <property type="entry name" value="EGF_CA"/>
    <property type="match status" value="1"/>
</dbReference>
<dbReference type="InterPro" id="IPR003410">
    <property type="entry name" value="HYR_dom"/>
</dbReference>
<keyword evidence="3" id="KW-1015">Disulfide bond</keyword>
<dbReference type="PROSITE" id="PS01186">
    <property type="entry name" value="EGF_2"/>
    <property type="match status" value="1"/>
</dbReference>
<dbReference type="SUPFAM" id="SSF57535">
    <property type="entry name" value="Complement control module/SCR domain"/>
    <property type="match status" value="2"/>
</dbReference>
<dbReference type="SMART" id="SM00032">
    <property type="entry name" value="CCP"/>
    <property type="match status" value="3"/>
</dbReference>
<dbReference type="InterPro" id="IPR036179">
    <property type="entry name" value="Ig-like_dom_sf"/>
</dbReference>
<protein>
    <submittedName>
        <fullName evidence="10">Uncharacterized protein</fullName>
    </submittedName>
</protein>